<gene>
    <name evidence="4" type="ORF">EO081_06760</name>
</gene>
<reference evidence="4 5" key="1">
    <citation type="submission" date="2019-01" db="EMBL/GenBank/DDBJ databases">
        <title>Sphingomonas mucosissima sp. nov. and Sphingomonas desiccabilis sp. nov., from biological soil crusts in the Colorado Plateau, USA.</title>
        <authorList>
            <person name="Zhu D."/>
        </authorList>
    </citation>
    <scope>NUCLEOTIDE SEQUENCE [LARGE SCALE GENOMIC DNA]</scope>
    <source>
        <strain evidence="4 5">CP1D</strain>
    </source>
</reference>
<name>A0A4Q2IYV1_9SPHN</name>
<dbReference type="InterPro" id="IPR050595">
    <property type="entry name" value="Bact_response_regulator"/>
</dbReference>
<dbReference type="PROSITE" id="PS50110">
    <property type="entry name" value="RESPONSE_REGULATORY"/>
    <property type="match status" value="1"/>
</dbReference>
<dbReference type="SMART" id="SM00448">
    <property type="entry name" value="REC"/>
    <property type="match status" value="1"/>
</dbReference>
<feature type="modified residue" description="4-aspartylphosphate" evidence="2">
    <location>
        <position position="61"/>
    </location>
</feature>
<dbReference type="Proteomes" id="UP000292347">
    <property type="component" value="Unassembled WGS sequence"/>
</dbReference>
<dbReference type="Pfam" id="PF00072">
    <property type="entry name" value="Response_reg"/>
    <property type="match status" value="1"/>
</dbReference>
<dbReference type="PANTHER" id="PTHR44591">
    <property type="entry name" value="STRESS RESPONSE REGULATOR PROTEIN 1"/>
    <property type="match status" value="1"/>
</dbReference>
<dbReference type="SUPFAM" id="SSF52172">
    <property type="entry name" value="CheY-like"/>
    <property type="match status" value="1"/>
</dbReference>
<dbReference type="EMBL" id="SDPT01000001">
    <property type="protein sequence ID" value="RXZ35716.1"/>
    <property type="molecule type" value="Genomic_DNA"/>
</dbReference>
<dbReference type="Gene3D" id="3.40.50.2300">
    <property type="match status" value="1"/>
</dbReference>
<evidence type="ECO:0000313" key="5">
    <source>
        <dbReference type="Proteomes" id="UP000292347"/>
    </source>
</evidence>
<dbReference type="OrthoDB" id="9784719at2"/>
<evidence type="ECO:0000259" key="3">
    <source>
        <dbReference type="PROSITE" id="PS50110"/>
    </source>
</evidence>
<dbReference type="InterPro" id="IPR011006">
    <property type="entry name" value="CheY-like_superfamily"/>
</dbReference>
<evidence type="ECO:0000313" key="4">
    <source>
        <dbReference type="EMBL" id="RXZ35716.1"/>
    </source>
</evidence>
<organism evidence="4 5">
    <name type="scientific">Sphingomonas desiccabilis</name>
    <dbReference type="NCBI Taxonomy" id="429134"/>
    <lineage>
        <taxon>Bacteria</taxon>
        <taxon>Pseudomonadati</taxon>
        <taxon>Pseudomonadota</taxon>
        <taxon>Alphaproteobacteria</taxon>
        <taxon>Sphingomonadales</taxon>
        <taxon>Sphingomonadaceae</taxon>
        <taxon>Sphingomonas</taxon>
    </lineage>
</organism>
<keyword evidence="1 2" id="KW-0597">Phosphoprotein</keyword>
<evidence type="ECO:0000256" key="1">
    <source>
        <dbReference type="ARBA" id="ARBA00022553"/>
    </source>
</evidence>
<sequence>MAQRAPITQRTILIVEDEVLFRLELADLFEASGYRVVEAGDADEAIAILDDDPSISIVLTDIQMPGAMDGLRLAHHVRDRFPPVSLVIASGALRPSASELPERSLYLAKPFNPFKLLRQLNEAA</sequence>
<proteinExistence type="predicted"/>
<accession>A0A4Q2IYV1</accession>
<dbReference type="PANTHER" id="PTHR44591:SF21">
    <property type="entry name" value="TWO-COMPONENT RESPONSE REGULATOR"/>
    <property type="match status" value="1"/>
</dbReference>
<comment type="caution">
    <text evidence="4">The sequence shown here is derived from an EMBL/GenBank/DDBJ whole genome shotgun (WGS) entry which is preliminary data.</text>
</comment>
<dbReference type="InterPro" id="IPR001789">
    <property type="entry name" value="Sig_transdc_resp-reg_receiver"/>
</dbReference>
<evidence type="ECO:0000256" key="2">
    <source>
        <dbReference type="PROSITE-ProRule" id="PRU00169"/>
    </source>
</evidence>
<dbReference type="AlphaFoldDB" id="A0A4Q2IYV1"/>
<protein>
    <submittedName>
        <fullName evidence="4">Response regulator</fullName>
    </submittedName>
</protein>
<dbReference type="GO" id="GO:0000160">
    <property type="term" value="P:phosphorelay signal transduction system"/>
    <property type="evidence" value="ECO:0007669"/>
    <property type="project" value="InterPro"/>
</dbReference>
<keyword evidence="5" id="KW-1185">Reference proteome</keyword>
<feature type="domain" description="Response regulatory" evidence="3">
    <location>
        <begin position="11"/>
        <end position="124"/>
    </location>
</feature>